<dbReference type="InterPro" id="IPR041507">
    <property type="entry name" value="UCH_C"/>
</dbReference>
<dbReference type="AlphaFoldDB" id="A0A7M7MQU5"/>
<comment type="similarity">
    <text evidence="3">Belongs to the peptidase C12 family. BAP1 subfamily.</text>
</comment>
<evidence type="ECO:0000259" key="15">
    <source>
        <dbReference type="PROSITE" id="PS52048"/>
    </source>
</evidence>
<feature type="region of interest" description="Disordered" evidence="14">
    <location>
        <begin position="571"/>
        <end position="604"/>
    </location>
</feature>
<evidence type="ECO:0000256" key="6">
    <source>
        <dbReference type="ARBA" id="ARBA00022801"/>
    </source>
</evidence>
<dbReference type="EC" id="3.4.19.12" evidence="13"/>
<accession>A0A8B8H6K9</accession>
<evidence type="ECO:0000256" key="8">
    <source>
        <dbReference type="ARBA" id="ARBA00022853"/>
    </source>
</evidence>
<dbReference type="PANTHER" id="PTHR10589">
    <property type="entry name" value="UBIQUITIN CARBOXYL-TERMINAL HYDROLASE"/>
    <property type="match status" value="1"/>
</dbReference>
<protein>
    <recommendedName>
        <fullName evidence="13">Ubiquitin carboxyl-terminal hydrolase</fullName>
        <ecNumber evidence="13">3.4.19.12</ecNumber>
    </recommendedName>
</protein>
<evidence type="ECO:0000256" key="9">
    <source>
        <dbReference type="ARBA" id="ARBA00023242"/>
    </source>
</evidence>
<comment type="subcellular location">
    <subcellularLocation>
        <location evidence="2">Nucleus</location>
    </subcellularLocation>
</comment>
<reference evidence="18" key="2">
    <citation type="submission" date="2025-04" db="UniProtKB">
        <authorList>
            <consortium name="RefSeq"/>
        </authorList>
    </citation>
    <scope>IDENTIFICATION</scope>
    <source>
        <strain evidence="18">DH4</strain>
        <tissue evidence="18">Whole body</tissue>
    </source>
</reference>
<feature type="site" description="Transition state stabilizer" evidence="12">
    <location>
        <position position="91"/>
    </location>
</feature>
<dbReference type="SUPFAM" id="SSF54001">
    <property type="entry name" value="Cysteine proteinases"/>
    <property type="match status" value="1"/>
</dbReference>
<dbReference type="FunFam" id="1.20.58.860:FF:000006">
    <property type="entry name" value="Ubiquitin carboxyl-terminal hydrolase"/>
    <property type="match status" value="1"/>
</dbReference>
<evidence type="ECO:0000256" key="11">
    <source>
        <dbReference type="ARBA" id="ARBA00049710"/>
    </source>
</evidence>
<feature type="site" description="Important for enzyme activity" evidence="12">
    <location>
        <position position="191"/>
    </location>
</feature>
<keyword evidence="6 12" id="KW-0378">Hydrolase</keyword>
<comment type="catalytic activity">
    <reaction evidence="1 12 13">
        <text>Thiol-dependent hydrolysis of ester, thioester, amide, peptide and isopeptide bonds formed by the C-terminal Gly of ubiquitin (a 76-residue protein attached to proteins as an intracellular targeting signal).</text>
        <dbReference type="EC" id="3.4.19.12"/>
    </reaction>
</comment>
<proteinExistence type="inferred from homology"/>
<keyword evidence="7 12" id="KW-0788">Thiol protease</keyword>
<feature type="compositionally biased region" description="Polar residues" evidence="14">
    <location>
        <begin position="312"/>
        <end position="342"/>
    </location>
</feature>
<feature type="region of interest" description="Disordered" evidence="14">
    <location>
        <begin position="273"/>
        <end position="342"/>
    </location>
</feature>
<evidence type="ECO:0000256" key="1">
    <source>
        <dbReference type="ARBA" id="ARBA00000707"/>
    </source>
</evidence>
<feature type="domain" description="UCH catalytic" evidence="15">
    <location>
        <begin position="11"/>
        <end position="241"/>
    </location>
</feature>
<dbReference type="Proteomes" id="UP000005203">
    <property type="component" value="Linkage group LG11"/>
</dbReference>
<dbReference type="CDD" id="cd09617">
    <property type="entry name" value="Peptidase_C12_UCH37_BAP1"/>
    <property type="match status" value="1"/>
</dbReference>
<dbReference type="GO" id="GO:0016579">
    <property type="term" value="P:protein deubiquitination"/>
    <property type="evidence" value="ECO:0007669"/>
    <property type="project" value="TreeGrafter"/>
</dbReference>
<dbReference type="GO" id="GO:0005634">
    <property type="term" value="C:nucleus"/>
    <property type="evidence" value="ECO:0007669"/>
    <property type="project" value="UniProtKB-SubCell"/>
</dbReference>
<dbReference type="PANTHER" id="PTHR10589:SF28">
    <property type="entry name" value="UBIQUITIN CARBOXYL-TERMINAL HYDROLASE BAP1"/>
    <property type="match status" value="1"/>
</dbReference>
<dbReference type="GO" id="GO:0006511">
    <property type="term" value="P:ubiquitin-dependent protein catabolic process"/>
    <property type="evidence" value="ECO:0007669"/>
    <property type="project" value="UniProtKB-UniRule"/>
</dbReference>
<keyword evidence="9" id="KW-0539">Nucleus</keyword>
<dbReference type="GO" id="GO:0006325">
    <property type="term" value="P:chromatin organization"/>
    <property type="evidence" value="ECO:0007669"/>
    <property type="project" value="UniProtKB-KW"/>
</dbReference>
<dbReference type="EnsemblMetazoa" id="XM_026443860">
    <property type="protein sequence ID" value="XP_026299645"/>
    <property type="gene ID" value="LOC725780"/>
</dbReference>
<dbReference type="Pfam" id="PF01088">
    <property type="entry name" value="Peptidase_C12"/>
    <property type="match status" value="1"/>
</dbReference>
<feature type="compositionally biased region" description="Basic residues" evidence="14">
    <location>
        <begin position="590"/>
        <end position="604"/>
    </location>
</feature>
<dbReference type="GeneID" id="725780"/>
<evidence type="ECO:0000256" key="2">
    <source>
        <dbReference type="ARBA" id="ARBA00004123"/>
    </source>
</evidence>
<keyword evidence="5 12" id="KW-0833">Ubl conjugation pathway</keyword>
<dbReference type="InterPro" id="IPR036959">
    <property type="entry name" value="Peptidase_C12_UCH_sf"/>
</dbReference>
<evidence type="ECO:0000256" key="10">
    <source>
        <dbReference type="ARBA" id="ARBA00046227"/>
    </source>
</evidence>
<keyword evidence="4 12" id="KW-0645">Protease</keyword>
<feature type="region of interest" description="Disordered" evidence="14">
    <location>
        <begin position="364"/>
        <end position="401"/>
    </location>
</feature>
<dbReference type="PROSITE" id="PS52048">
    <property type="entry name" value="UCH_DOMAIN"/>
    <property type="match status" value="1"/>
</dbReference>
<gene>
    <name evidence="18" type="primary">LOC725780</name>
</gene>
<organism evidence="16">
    <name type="scientific">Apis mellifera</name>
    <name type="common">Honeybee</name>
    <dbReference type="NCBI Taxonomy" id="7460"/>
    <lineage>
        <taxon>Eukaryota</taxon>
        <taxon>Metazoa</taxon>
        <taxon>Ecdysozoa</taxon>
        <taxon>Arthropoda</taxon>
        <taxon>Hexapoda</taxon>
        <taxon>Insecta</taxon>
        <taxon>Pterygota</taxon>
        <taxon>Neoptera</taxon>
        <taxon>Endopterygota</taxon>
        <taxon>Hymenoptera</taxon>
        <taxon>Apocrita</taxon>
        <taxon>Aculeata</taxon>
        <taxon>Apoidea</taxon>
        <taxon>Anthophila</taxon>
        <taxon>Apidae</taxon>
        <taxon>Apis</taxon>
    </lineage>
</organism>
<feature type="active site" description="Proton donor" evidence="12">
    <location>
        <position position="176"/>
    </location>
</feature>
<dbReference type="InterPro" id="IPR038765">
    <property type="entry name" value="Papain-like_cys_pep_sf"/>
</dbReference>
<sequence length="604" mass="68278">MPVDINRLTEGWLELESDPGLFTLLLEDFGVKGVQVEEIYDLQKSLEGPVYGFIFLFRWIEERRSRRKVVEQDESFVKDEEIVNNIFFAQQVVPNSCATHALLSVLLNCPNIHLGTTLSRLKMHTSGMCPENKGWAIGNTPELACAHNSHAMPQAKRRQDKNTGVSTGRFTGEAFHFVSYVPINGRLFELDGLKPYPMDHGPWKEHEEWTEQFRRVITDRLGMATGEQLQDIRFNLMAVVPDRRLAISHKLTMLKTNRQIVLEALQQLVKLSHQDGTEKNSNDSDKSDKSYDKKNKTDDENVPPNKSEIDESSSVPTITVERNSDSTIDTEEPATSVTSGKAESNMEKVVMCALDYATPLRIQTSPAHSSSSTDTSSEIGSAFNSPTQAWGWNSGQSSPTSTKDFKKFVVIRVSGDEKNEAGLSRSLGNININGKRLVSDSGHLHKKVCLSGEVRIPHARVKTSNGDTVTEEKKVEKIDPKLCSKYPELFEPHTFAPKDLLALLKNLEHEINICETSLKDENDKRNKYKIDDCRRTHNYDEFICTFLSMLAQQGKLAELVQQHLTLKKHTSVSVNRVHRSSKKADTRPNSSRRRRGRTKCKKRK</sequence>
<evidence type="ECO:0000256" key="5">
    <source>
        <dbReference type="ARBA" id="ARBA00022786"/>
    </source>
</evidence>
<evidence type="ECO:0000256" key="14">
    <source>
        <dbReference type="SAM" id="MobiDB-lite"/>
    </source>
</evidence>
<evidence type="ECO:0000313" key="17">
    <source>
        <dbReference type="Proteomes" id="UP000005203"/>
    </source>
</evidence>
<dbReference type="PRINTS" id="PR00707">
    <property type="entry name" value="UBCTHYDRLASE"/>
</dbReference>
<dbReference type="Gene3D" id="3.40.532.10">
    <property type="entry name" value="Peptidase C12, ubiquitin carboxyl-terminal hydrolase"/>
    <property type="match status" value="1"/>
</dbReference>
<evidence type="ECO:0000313" key="18">
    <source>
        <dbReference type="RefSeq" id="XP_026299645.1"/>
    </source>
</evidence>
<accession>A0A7M7MQU5</accession>
<feature type="active site" description="Nucleophile" evidence="12">
    <location>
        <position position="97"/>
    </location>
</feature>
<comment type="function">
    <text evidence="10">Catalytic component of the polycomb repressive deubiquitinase (PR-DUB) complex, a complex that specifically mediates deubiquitination of histone H2A monoubiquitinated at 'Lys-119' (H2AK118ub1). Mediates bisymmetric organization of the PR-DUB complex and is involved in association with nucleosomes to mediate deubiquitination. Does not deubiquitinate monoubiquitinated histone H2B. Required to maintain the transcriptionally repressive state of homeotic genes throughout development. The PR-DUB complex has weak or no activity toward 'Lys-48'- and 'Lys-63'-linked polyubiquitin chains. Polycomb group (PcG) protein.</text>
</comment>
<evidence type="ECO:0000256" key="13">
    <source>
        <dbReference type="RuleBase" id="RU361215"/>
    </source>
</evidence>
<dbReference type="CTD" id="136037741"/>
<feature type="compositionally biased region" description="Basic residues" evidence="14">
    <location>
        <begin position="571"/>
        <end position="581"/>
    </location>
</feature>
<evidence type="ECO:0000256" key="7">
    <source>
        <dbReference type="ARBA" id="ARBA00022807"/>
    </source>
</evidence>
<feature type="compositionally biased region" description="Low complexity" evidence="14">
    <location>
        <begin position="364"/>
        <end position="381"/>
    </location>
</feature>
<dbReference type="GO" id="GO:0005737">
    <property type="term" value="C:cytoplasm"/>
    <property type="evidence" value="ECO:0007669"/>
    <property type="project" value="TreeGrafter"/>
</dbReference>
<feature type="compositionally biased region" description="Polar residues" evidence="14">
    <location>
        <begin position="382"/>
        <end position="401"/>
    </location>
</feature>
<keyword evidence="17" id="KW-1185">Reference proteome</keyword>
<evidence type="ECO:0000256" key="4">
    <source>
        <dbReference type="ARBA" id="ARBA00022670"/>
    </source>
</evidence>
<feature type="compositionally biased region" description="Basic and acidic residues" evidence="14">
    <location>
        <begin position="273"/>
        <end position="299"/>
    </location>
</feature>
<dbReference type="Pfam" id="PF18031">
    <property type="entry name" value="UCH_C"/>
    <property type="match status" value="1"/>
</dbReference>
<evidence type="ECO:0000256" key="12">
    <source>
        <dbReference type="PROSITE-ProRule" id="PRU01393"/>
    </source>
</evidence>
<evidence type="ECO:0000313" key="16">
    <source>
        <dbReference type="EnsemblMetazoa" id="XP_026299645"/>
    </source>
</evidence>
<dbReference type="FunFam" id="3.40.532.10:FF:000002">
    <property type="entry name" value="Ubiquitin carboxyl-terminal hydrolase"/>
    <property type="match status" value="1"/>
</dbReference>
<dbReference type="OrthoDB" id="1924260at2759"/>
<keyword evidence="8" id="KW-0156">Chromatin regulator</keyword>
<dbReference type="InterPro" id="IPR001578">
    <property type="entry name" value="Peptidase_C12_UCH"/>
</dbReference>
<name>A0A7M7MQU5_APIME</name>
<dbReference type="RefSeq" id="XP_026299645.1">
    <property type="nucleotide sequence ID" value="XM_026443860.1"/>
</dbReference>
<comment type="subunit">
    <text evidence="11">Catalytic component of the polycomb repressive deubiquitinase (PR-DUB) complex, at least composed of caly/calypso, Asx and sba (MBD5/6 homolog). The PR-DUB complex associates with nucleosomes to mediate deubiquitination of histone H2AK118ub1 substrates; the association requires the positively charged C-terminal tail of caly, probably due to direct binding of DNA. Interacts (via ULD domain) with Asx (via DEUBAD domain); the interaction produces a stable heterodimer with a composite binding site for ubiquitin. Homodimerizes (via coiled-coil hinge-region between the UCH and ULD domains) to mediate assembly of 2 copies of the caly-Asx heterodimer into a bisymmetric tetramer; dimerization enhances PR-DUB association with nucleosomes.</text>
</comment>
<dbReference type="GO" id="GO:0004843">
    <property type="term" value="F:cysteine-type deubiquitinase activity"/>
    <property type="evidence" value="ECO:0007669"/>
    <property type="project" value="UniProtKB-UniRule"/>
</dbReference>
<dbReference type="PROSITE" id="PS52049">
    <property type="entry name" value="ULD"/>
    <property type="match status" value="1"/>
</dbReference>
<evidence type="ECO:0000256" key="3">
    <source>
        <dbReference type="ARBA" id="ARBA00007182"/>
    </source>
</evidence>
<reference evidence="16" key="1">
    <citation type="submission" date="2021-01" db="UniProtKB">
        <authorList>
            <consortium name="EnsemblMetazoa"/>
        </authorList>
    </citation>
    <scope>IDENTIFICATION</scope>
    <source>
        <strain evidence="16">DH4</strain>
    </source>
</reference>
<dbReference type="Gene3D" id="1.20.58.860">
    <property type="match status" value="1"/>
</dbReference>